<keyword evidence="2" id="KW-0564">Palmitate</keyword>
<dbReference type="PANTHER" id="PTHR30203">
    <property type="entry name" value="OUTER MEMBRANE CATION EFFLUX PROTEIN"/>
    <property type="match status" value="1"/>
</dbReference>
<feature type="coiled-coil region" evidence="3">
    <location>
        <begin position="176"/>
        <end position="203"/>
    </location>
</feature>
<feature type="chain" id="PRO_5016190197" evidence="2">
    <location>
        <begin position="31"/>
        <end position="494"/>
    </location>
</feature>
<comment type="similarity">
    <text evidence="1 2">Belongs to the outer membrane factor (OMF) (TC 1.B.17) family.</text>
</comment>
<reference evidence="4 5" key="1">
    <citation type="submission" date="2018-06" db="EMBL/GenBank/DDBJ databases">
        <title>Genomic Encyclopedia of Type Strains, Phase III (KMG-III): the genomes of soil and plant-associated and newly described type strains.</title>
        <authorList>
            <person name="Whitman W."/>
        </authorList>
    </citation>
    <scope>NUCLEOTIDE SEQUENCE [LARGE SCALE GENOMIC DNA]</scope>
    <source>
        <strain evidence="4 5">LMG 23644</strain>
    </source>
</reference>
<dbReference type="Pfam" id="PF02321">
    <property type="entry name" value="OEP"/>
    <property type="match status" value="2"/>
</dbReference>
<dbReference type="EMBL" id="QLTK01000055">
    <property type="protein sequence ID" value="RAS15790.1"/>
    <property type="molecule type" value="Genomic_DNA"/>
</dbReference>
<protein>
    <submittedName>
        <fullName evidence="4">NodT family efflux transporter outer membrane factor (OMF) lipoprotein</fullName>
    </submittedName>
</protein>
<comment type="caution">
    <text evidence="4">The sequence shown here is derived from an EMBL/GenBank/DDBJ whole genome shotgun (WGS) entry which is preliminary data.</text>
</comment>
<dbReference type="Proteomes" id="UP000248918">
    <property type="component" value="Unassembled WGS sequence"/>
</dbReference>
<dbReference type="NCBIfam" id="TIGR01845">
    <property type="entry name" value="outer_NodT"/>
    <property type="match status" value="1"/>
</dbReference>
<evidence type="ECO:0000256" key="1">
    <source>
        <dbReference type="ARBA" id="ARBA00007613"/>
    </source>
</evidence>
<dbReference type="Gene3D" id="1.20.1600.10">
    <property type="entry name" value="Outer membrane efflux proteins (OEP)"/>
    <property type="match status" value="1"/>
</dbReference>
<keyword evidence="2" id="KW-0472">Membrane</keyword>
<dbReference type="InterPro" id="IPR010131">
    <property type="entry name" value="MdtP/NodT-like"/>
</dbReference>
<name>A0A329BFG9_9BURK</name>
<evidence type="ECO:0000256" key="2">
    <source>
        <dbReference type="RuleBase" id="RU362097"/>
    </source>
</evidence>
<dbReference type="PANTHER" id="PTHR30203:SF33">
    <property type="entry name" value="BLR4455 PROTEIN"/>
    <property type="match status" value="1"/>
</dbReference>
<dbReference type="GO" id="GO:0015562">
    <property type="term" value="F:efflux transmembrane transporter activity"/>
    <property type="evidence" value="ECO:0007669"/>
    <property type="project" value="InterPro"/>
</dbReference>
<dbReference type="Gene3D" id="2.20.200.10">
    <property type="entry name" value="Outer membrane efflux proteins (OEP)"/>
    <property type="match status" value="1"/>
</dbReference>
<dbReference type="GO" id="GO:0005886">
    <property type="term" value="C:plasma membrane"/>
    <property type="evidence" value="ECO:0007669"/>
    <property type="project" value="UniProtKB-SubCell"/>
</dbReference>
<organism evidence="4 5">
    <name type="scientific">Paraburkholderia bryophila</name>
    <dbReference type="NCBI Taxonomy" id="420952"/>
    <lineage>
        <taxon>Bacteria</taxon>
        <taxon>Pseudomonadati</taxon>
        <taxon>Pseudomonadota</taxon>
        <taxon>Betaproteobacteria</taxon>
        <taxon>Burkholderiales</taxon>
        <taxon>Burkholderiaceae</taxon>
        <taxon>Paraburkholderia</taxon>
    </lineage>
</organism>
<dbReference type="RefSeq" id="WP_111935929.1">
    <property type="nucleotide sequence ID" value="NZ_CADFFP010000046.1"/>
</dbReference>
<dbReference type="InterPro" id="IPR003423">
    <property type="entry name" value="OMP_efflux"/>
</dbReference>
<dbReference type="AlphaFoldDB" id="A0A329BFG9"/>
<keyword evidence="2" id="KW-0732">Signal</keyword>
<comment type="subcellular location">
    <subcellularLocation>
        <location evidence="2">Cell membrane</location>
        <topology evidence="2">Lipid-anchor</topology>
    </subcellularLocation>
</comment>
<gene>
    <name evidence="4" type="ORF">BX591_1557</name>
</gene>
<keyword evidence="2" id="KW-0812">Transmembrane</keyword>
<keyword evidence="3" id="KW-0175">Coiled coil</keyword>
<dbReference type="PROSITE" id="PS51257">
    <property type="entry name" value="PROKAR_LIPOPROTEIN"/>
    <property type="match status" value="1"/>
</dbReference>
<sequence length="494" mass="53239">MNKKTTLRGRGFSAGALAVFVAFSAFVALAALSGCSPALVQRSAKDIALPDSYMGVRAATALDGGDGATQAFVSGQDPDTNWWHRFGSQPLNDLIETALRDSPSLRSAELRLGEAGKYLAAQQGTSNYPRIDLDVSAKREQVNTAAIGLPMIPNPKPFTLYNTGLSISYDFDIFGAQRHRVAAKRYEVAIKRYEAQAARLALASNIVTAAIREGYLRDQIDLKDALLGNRQAISRTLNGRYAHGTAAYKDVLDSDLDVDRAQAELPALRTSLAQVRSQLAVYAGVSSPASLPEFHLRDLQLPESLSLTVPSELAHQRPDILAAEASLQVAGELAGVAAANLYPQFDLSADIASTPLVLGRMFAGGTNIWSFGAQMSAPLFRGGELRAKRDAAYAEYDAAFQDYKDVVLKALQSVADAMSAIEQDASASKTYVASQERHEKLVNMTNDQLKLGSKDILDVLQAQQAYDLSSLEVMRLRANRLTNTASFFSAIGAR</sequence>
<accession>A0A329BFG9</accession>
<evidence type="ECO:0000313" key="5">
    <source>
        <dbReference type="Proteomes" id="UP000248918"/>
    </source>
</evidence>
<evidence type="ECO:0000256" key="3">
    <source>
        <dbReference type="SAM" id="Coils"/>
    </source>
</evidence>
<keyword evidence="2" id="KW-1134">Transmembrane beta strand</keyword>
<dbReference type="OrthoDB" id="9770517at2"/>
<dbReference type="SUPFAM" id="SSF56954">
    <property type="entry name" value="Outer membrane efflux proteins (OEP)"/>
    <property type="match status" value="1"/>
</dbReference>
<evidence type="ECO:0000313" key="4">
    <source>
        <dbReference type="EMBL" id="RAS15790.1"/>
    </source>
</evidence>
<keyword evidence="2 4" id="KW-0449">Lipoprotein</keyword>
<feature type="signal peptide" evidence="2">
    <location>
        <begin position="1"/>
        <end position="30"/>
    </location>
</feature>
<proteinExistence type="inferred from homology"/>